<evidence type="ECO:0000313" key="1">
    <source>
        <dbReference type="EMBL" id="GBN33279.1"/>
    </source>
</evidence>
<accession>A0A4Y2N3M8</accession>
<dbReference type="Proteomes" id="UP000499080">
    <property type="component" value="Unassembled WGS sequence"/>
</dbReference>
<organism evidence="1 2">
    <name type="scientific">Araneus ventricosus</name>
    <name type="common">Orbweaver spider</name>
    <name type="synonym">Epeira ventricosa</name>
    <dbReference type="NCBI Taxonomy" id="182803"/>
    <lineage>
        <taxon>Eukaryota</taxon>
        <taxon>Metazoa</taxon>
        <taxon>Ecdysozoa</taxon>
        <taxon>Arthropoda</taxon>
        <taxon>Chelicerata</taxon>
        <taxon>Arachnida</taxon>
        <taxon>Araneae</taxon>
        <taxon>Araneomorphae</taxon>
        <taxon>Entelegynae</taxon>
        <taxon>Araneoidea</taxon>
        <taxon>Araneidae</taxon>
        <taxon>Araneus</taxon>
    </lineage>
</organism>
<comment type="caution">
    <text evidence="1">The sequence shown here is derived from an EMBL/GenBank/DDBJ whole genome shotgun (WGS) entry which is preliminary data.</text>
</comment>
<proteinExistence type="predicted"/>
<gene>
    <name evidence="1" type="ORF">AVEN_124210_1</name>
</gene>
<evidence type="ECO:0000313" key="2">
    <source>
        <dbReference type="Proteomes" id="UP000499080"/>
    </source>
</evidence>
<protein>
    <submittedName>
        <fullName evidence="1">Uncharacterized protein</fullName>
    </submittedName>
</protein>
<sequence>MWSEMQKEFATGDSLPIIRVKEKHLPNEMHHTDRHLRNEMHHTDRHLPNEMHHTDRHLPNEMHHSDRLEYKSTIVTQPSCMNNNVTSHM</sequence>
<reference evidence="1 2" key="1">
    <citation type="journal article" date="2019" name="Sci. Rep.">
        <title>Orb-weaving spider Araneus ventricosus genome elucidates the spidroin gene catalogue.</title>
        <authorList>
            <person name="Kono N."/>
            <person name="Nakamura H."/>
            <person name="Ohtoshi R."/>
            <person name="Moran D.A.P."/>
            <person name="Shinohara A."/>
            <person name="Yoshida Y."/>
            <person name="Fujiwara M."/>
            <person name="Mori M."/>
            <person name="Tomita M."/>
            <person name="Arakawa K."/>
        </authorList>
    </citation>
    <scope>NUCLEOTIDE SEQUENCE [LARGE SCALE GENOMIC DNA]</scope>
</reference>
<dbReference type="AlphaFoldDB" id="A0A4Y2N3M8"/>
<dbReference type="EMBL" id="BGPR01008358">
    <property type="protein sequence ID" value="GBN33279.1"/>
    <property type="molecule type" value="Genomic_DNA"/>
</dbReference>
<keyword evidence="2" id="KW-1185">Reference proteome</keyword>
<name>A0A4Y2N3M8_ARAVE</name>